<accession>A0A159Z158</accession>
<gene>
    <name evidence="2" type="ORF">AKL17_1376</name>
</gene>
<dbReference type="OrthoDB" id="7779042at2"/>
<evidence type="ECO:0000313" key="2">
    <source>
        <dbReference type="EMBL" id="AMY68631.1"/>
    </source>
</evidence>
<keyword evidence="1" id="KW-0732">Signal</keyword>
<dbReference type="Proteomes" id="UP000076128">
    <property type="component" value="Chromosome"/>
</dbReference>
<proteinExistence type="predicted"/>
<dbReference type="EMBL" id="CP012661">
    <property type="protein sequence ID" value="AMY68631.1"/>
    <property type="molecule type" value="Genomic_DNA"/>
</dbReference>
<dbReference type="AlphaFoldDB" id="A0A159Z158"/>
<reference evidence="2 3" key="1">
    <citation type="submission" date="2015-09" db="EMBL/GenBank/DDBJ databases">
        <title>Complete genome sequence of Defluviimonas alba cai42t isolated from an oilfield in Xinjiang.</title>
        <authorList>
            <person name="Geng S."/>
            <person name="Pan X."/>
            <person name="Wu X."/>
        </authorList>
    </citation>
    <scope>NUCLEOTIDE SEQUENCE [LARGE SCALE GENOMIC DNA]</scope>
    <source>
        <strain evidence="3">cai42</strain>
    </source>
</reference>
<organism evidence="2 3">
    <name type="scientific">Frigidibacter mobilis</name>
    <dbReference type="NCBI Taxonomy" id="1335048"/>
    <lineage>
        <taxon>Bacteria</taxon>
        <taxon>Pseudomonadati</taxon>
        <taxon>Pseudomonadota</taxon>
        <taxon>Alphaproteobacteria</taxon>
        <taxon>Rhodobacterales</taxon>
        <taxon>Paracoccaceae</taxon>
        <taxon>Frigidibacter</taxon>
    </lineage>
</organism>
<evidence type="ECO:0000313" key="3">
    <source>
        <dbReference type="Proteomes" id="UP000076128"/>
    </source>
</evidence>
<sequence>MTDLARCLAALLLAGLCAGPAVADETARVATSALVGSERLRLFAFGKALEAGALPPALVGRMKRDMIRQGFYHEPGQNPLTLLEGWAAPVLSYDGNINGGSYNDRLSVDGIIFETTPDYVAKAGILAGAGAGGEARLAWDSGRYIRAALRAETVWAPEHDIGRGYAELRVCSDNHLAGWTFLDLCHTEAVLNRELDRSETALTKISAERLLETGAGYHALTAGLEQRDASTRQMALELGVESLWDGAVTELEFSLGEEVPGETMQRLALGAGIRWHQGRRPVGVSFSYQEASGGQFLGQDRTDRRYAAALVYQVSPGLALGVDLARNDSTVAFFDYDEVGITATFSGMRW</sequence>
<keyword evidence="3" id="KW-1185">Reference proteome</keyword>
<dbReference type="STRING" id="1335048.AKL17_1376"/>
<feature type="chain" id="PRO_5007811424" evidence="1">
    <location>
        <begin position="24"/>
        <end position="350"/>
    </location>
</feature>
<dbReference type="KEGG" id="daa:AKL17_1376"/>
<name>A0A159Z158_9RHOB</name>
<dbReference type="RefSeq" id="WP_066811753.1">
    <property type="nucleotide sequence ID" value="NZ_CP012661.1"/>
</dbReference>
<protein>
    <submittedName>
        <fullName evidence="2">Lipocalin-related protein</fullName>
    </submittedName>
</protein>
<evidence type="ECO:0000256" key="1">
    <source>
        <dbReference type="SAM" id="SignalP"/>
    </source>
</evidence>
<feature type="signal peptide" evidence="1">
    <location>
        <begin position="1"/>
        <end position="23"/>
    </location>
</feature>